<dbReference type="SUPFAM" id="SSF57667">
    <property type="entry name" value="beta-beta-alpha zinc fingers"/>
    <property type="match status" value="3"/>
</dbReference>
<organism evidence="9">
    <name type="scientific">Mesocestoides corti</name>
    <name type="common">Flatworm</name>
    <dbReference type="NCBI Taxonomy" id="53468"/>
    <lineage>
        <taxon>Eukaryota</taxon>
        <taxon>Metazoa</taxon>
        <taxon>Spiralia</taxon>
        <taxon>Lophotrochozoa</taxon>
        <taxon>Platyhelminthes</taxon>
        <taxon>Cestoda</taxon>
        <taxon>Eucestoda</taxon>
        <taxon>Cyclophyllidea</taxon>
        <taxon>Mesocestoididae</taxon>
        <taxon>Mesocestoides</taxon>
    </lineage>
</organism>
<evidence type="ECO:0000256" key="3">
    <source>
        <dbReference type="ARBA" id="ARBA00022737"/>
    </source>
</evidence>
<dbReference type="PANTHER" id="PTHR24394:SF44">
    <property type="entry name" value="ZINC FINGER PROTEIN 271-LIKE"/>
    <property type="match status" value="1"/>
</dbReference>
<comment type="subcellular location">
    <subcellularLocation>
        <location evidence="1">Nucleus</location>
    </subcellularLocation>
</comment>
<keyword evidence="6" id="KW-0539">Nucleus</keyword>
<keyword evidence="5" id="KW-0862">Zinc</keyword>
<reference evidence="9" key="1">
    <citation type="submission" date="2019-11" db="UniProtKB">
        <authorList>
            <consortium name="WormBaseParasite"/>
        </authorList>
    </citation>
    <scope>IDENTIFICATION</scope>
</reference>
<dbReference type="Pfam" id="PF00096">
    <property type="entry name" value="zf-C2H2"/>
    <property type="match status" value="1"/>
</dbReference>
<keyword evidence="2" id="KW-0479">Metal-binding</keyword>
<evidence type="ECO:0000256" key="4">
    <source>
        <dbReference type="ARBA" id="ARBA00022771"/>
    </source>
</evidence>
<dbReference type="Gene3D" id="3.30.160.60">
    <property type="entry name" value="Classic Zinc Finger"/>
    <property type="match status" value="2"/>
</dbReference>
<proteinExistence type="predicted"/>
<dbReference type="InterPro" id="IPR036236">
    <property type="entry name" value="Znf_C2H2_sf"/>
</dbReference>
<evidence type="ECO:0000256" key="1">
    <source>
        <dbReference type="ARBA" id="ARBA00004123"/>
    </source>
</evidence>
<feature type="domain" description="C2H2-type" evidence="8">
    <location>
        <begin position="220"/>
        <end position="248"/>
    </location>
</feature>
<dbReference type="PROSITE" id="PS50157">
    <property type="entry name" value="ZINC_FINGER_C2H2_2"/>
    <property type="match status" value="4"/>
</dbReference>
<dbReference type="GO" id="GO:0008270">
    <property type="term" value="F:zinc ion binding"/>
    <property type="evidence" value="ECO:0007669"/>
    <property type="project" value="UniProtKB-KW"/>
</dbReference>
<dbReference type="GO" id="GO:0005634">
    <property type="term" value="C:nucleus"/>
    <property type="evidence" value="ECO:0007669"/>
    <property type="project" value="UniProtKB-SubCell"/>
</dbReference>
<evidence type="ECO:0000259" key="8">
    <source>
        <dbReference type="PROSITE" id="PS50157"/>
    </source>
</evidence>
<evidence type="ECO:0000256" key="7">
    <source>
        <dbReference type="PROSITE-ProRule" id="PRU00042"/>
    </source>
</evidence>
<keyword evidence="3" id="KW-0677">Repeat</keyword>
<protein>
    <submittedName>
        <fullName evidence="9">C2H2-type domain-containing protein</fullName>
    </submittedName>
</protein>
<feature type="domain" description="C2H2-type" evidence="8">
    <location>
        <begin position="249"/>
        <end position="277"/>
    </location>
</feature>
<evidence type="ECO:0000256" key="5">
    <source>
        <dbReference type="ARBA" id="ARBA00022833"/>
    </source>
</evidence>
<dbReference type="GO" id="GO:0000981">
    <property type="term" value="F:DNA-binding transcription factor activity, RNA polymerase II-specific"/>
    <property type="evidence" value="ECO:0007669"/>
    <property type="project" value="TreeGrafter"/>
</dbReference>
<dbReference type="WBParaSite" id="MCU_010576-RA">
    <property type="protein sequence ID" value="MCU_010576-RA"/>
    <property type="gene ID" value="MCU_010576"/>
</dbReference>
<dbReference type="InterPro" id="IPR013087">
    <property type="entry name" value="Znf_C2H2_type"/>
</dbReference>
<dbReference type="SMART" id="SM00355">
    <property type="entry name" value="ZnF_C2H2"/>
    <property type="match status" value="5"/>
</dbReference>
<feature type="domain" description="C2H2-type" evidence="8">
    <location>
        <begin position="191"/>
        <end position="219"/>
    </location>
</feature>
<dbReference type="AlphaFoldDB" id="A0A5K3FQV7"/>
<sequence>MSHEISYCVCYSNFTLLTMLHNGVRIKITGHIPKLGSHPFCPEPLSLVQVTGRFRYVNPSVKCPLLNPLAASSERICTLKFFYISTNSIIYTFLMALFVECNIAYISNIEVSIYAIVHGRGENVKGGIESTPNSTEKNVFVRAQDAKENTHHLSDSSDTGRHTCSQCHKTFHSPGYLQNHIAFAHSGVPLYVCEICGRSFVQNGALKKHFDNVHNGIRPFACDVCQKAFTSKACMKLRRASVHEGRKRHICAPCNIRFQTPSELHSHQDTLHRDLRPFARTQCERTFTVQSSLISHIAEVHGNLSIFLCSLQQRLYKETLSPGSRRGSAPRSTPIQLPLLLQVVRKCPFPQASYEWCSLPTHSF</sequence>
<feature type="domain" description="C2H2-type" evidence="8">
    <location>
        <begin position="162"/>
        <end position="187"/>
    </location>
</feature>
<name>A0A5K3FQV7_MESCO</name>
<keyword evidence="4 7" id="KW-0863">Zinc-finger</keyword>
<evidence type="ECO:0000256" key="6">
    <source>
        <dbReference type="ARBA" id="ARBA00023242"/>
    </source>
</evidence>
<accession>A0A5K3FQV7</accession>
<evidence type="ECO:0000256" key="2">
    <source>
        <dbReference type="ARBA" id="ARBA00022723"/>
    </source>
</evidence>
<dbReference type="PROSITE" id="PS00028">
    <property type="entry name" value="ZINC_FINGER_C2H2_1"/>
    <property type="match status" value="3"/>
</dbReference>
<dbReference type="PANTHER" id="PTHR24394">
    <property type="entry name" value="ZINC FINGER PROTEIN"/>
    <property type="match status" value="1"/>
</dbReference>
<evidence type="ECO:0000313" key="9">
    <source>
        <dbReference type="WBParaSite" id="MCU_010576-RA"/>
    </source>
</evidence>